<feature type="non-terminal residue" evidence="7">
    <location>
        <position position="1"/>
    </location>
</feature>
<evidence type="ECO:0000313" key="8">
    <source>
        <dbReference type="Proteomes" id="UP000001568"/>
    </source>
</evidence>
<evidence type="ECO:0000256" key="4">
    <source>
        <dbReference type="ARBA" id="ARBA00023235"/>
    </source>
</evidence>
<keyword evidence="3 5" id="KW-0697">Rotamase</keyword>
<dbReference type="Pfam" id="PF00254">
    <property type="entry name" value="FKBP_C"/>
    <property type="match status" value="1"/>
</dbReference>
<dbReference type="eggNOG" id="KOG0549">
    <property type="taxonomic scope" value="Eukaryota"/>
</dbReference>
<feature type="domain" description="PPIase FKBP-type" evidence="6">
    <location>
        <begin position="1"/>
        <end position="84"/>
    </location>
</feature>
<dbReference type="OMA" id="SIKRGFP"/>
<dbReference type="AlphaFoldDB" id="A4RX39"/>
<evidence type="ECO:0000256" key="1">
    <source>
        <dbReference type="ARBA" id="ARBA00000971"/>
    </source>
</evidence>
<reference evidence="7 8" key="1">
    <citation type="journal article" date="2007" name="Proc. Natl. Acad. Sci. U.S.A.">
        <title>The tiny eukaryote Ostreococcus provides genomic insights into the paradox of plankton speciation.</title>
        <authorList>
            <person name="Palenik B."/>
            <person name="Grimwood J."/>
            <person name="Aerts A."/>
            <person name="Rouze P."/>
            <person name="Salamov A."/>
            <person name="Putnam N."/>
            <person name="Dupont C."/>
            <person name="Jorgensen R."/>
            <person name="Derelle E."/>
            <person name="Rombauts S."/>
            <person name="Zhou K."/>
            <person name="Otillar R."/>
            <person name="Merchant S.S."/>
            <person name="Podell S."/>
            <person name="Gaasterland T."/>
            <person name="Napoli C."/>
            <person name="Gendler K."/>
            <person name="Manuell A."/>
            <person name="Tai V."/>
            <person name="Vallon O."/>
            <person name="Piganeau G."/>
            <person name="Jancek S."/>
            <person name="Heijde M."/>
            <person name="Jabbari K."/>
            <person name="Bowler C."/>
            <person name="Lohr M."/>
            <person name="Robbens S."/>
            <person name="Werner G."/>
            <person name="Dubchak I."/>
            <person name="Pazour G.J."/>
            <person name="Ren Q."/>
            <person name="Paulsen I."/>
            <person name="Delwiche C."/>
            <person name="Schmutz J."/>
            <person name="Rokhsar D."/>
            <person name="Van de Peer Y."/>
            <person name="Moreau H."/>
            <person name="Grigoriev I.V."/>
        </authorList>
    </citation>
    <scope>NUCLEOTIDE SEQUENCE [LARGE SCALE GENOMIC DNA]</scope>
    <source>
        <strain evidence="7 8">CCE9901</strain>
    </source>
</reference>
<accession>A4RX39</accession>
<feature type="non-terminal residue" evidence="7">
    <location>
        <position position="84"/>
    </location>
</feature>
<keyword evidence="8" id="KW-1185">Reference proteome</keyword>
<evidence type="ECO:0000259" key="6">
    <source>
        <dbReference type="PROSITE" id="PS50059"/>
    </source>
</evidence>
<dbReference type="SUPFAM" id="SSF54534">
    <property type="entry name" value="FKBP-like"/>
    <property type="match status" value="1"/>
</dbReference>
<name>A4RX39_OSTLU</name>
<comment type="catalytic activity">
    <reaction evidence="1 5">
        <text>[protein]-peptidylproline (omega=180) = [protein]-peptidylproline (omega=0)</text>
        <dbReference type="Rhea" id="RHEA:16237"/>
        <dbReference type="Rhea" id="RHEA-COMP:10747"/>
        <dbReference type="Rhea" id="RHEA-COMP:10748"/>
        <dbReference type="ChEBI" id="CHEBI:83833"/>
        <dbReference type="ChEBI" id="CHEBI:83834"/>
        <dbReference type="EC" id="5.2.1.8"/>
    </reaction>
</comment>
<sequence length="84" mass="9269">GDQVMVDYVGTLAATGEEFDRSDGPFRFNLGYGEVIKGWEEGVIGMRCDETRRLTITPKLAYGKRGSPPEIPPDATLVFEVTML</sequence>
<dbReference type="HOGENOM" id="CLU_013615_12_3_1"/>
<dbReference type="EC" id="5.2.1.8" evidence="2 5"/>
<dbReference type="RefSeq" id="XP_001417690.1">
    <property type="nucleotide sequence ID" value="XM_001417653.1"/>
</dbReference>
<dbReference type="InterPro" id="IPR046357">
    <property type="entry name" value="PPIase_dom_sf"/>
</dbReference>
<dbReference type="KEGG" id="olu:OSTLU_9165"/>
<evidence type="ECO:0000313" key="7">
    <source>
        <dbReference type="EMBL" id="ABO95983.1"/>
    </source>
</evidence>
<dbReference type="PANTHER" id="PTHR43811">
    <property type="entry name" value="FKBP-TYPE PEPTIDYL-PROLYL CIS-TRANS ISOMERASE FKPA"/>
    <property type="match status" value="1"/>
</dbReference>
<evidence type="ECO:0000256" key="5">
    <source>
        <dbReference type="PROSITE-ProRule" id="PRU00277"/>
    </source>
</evidence>
<dbReference type="Gene3D" id="3.10.50.40">
    <property type="match status" value="1"/>
</dbReference>
<proteinExistence type="predicted"/>
<dbReference type="STRING" id="436017.A4RX39"/>
<dbReference type="Proteomes" id="UP000001568">
    <property type="component" value="Chromosome 5"/>
</dbReference>
<dbReference type="EMBL" id="CP000585">
    <property type="protein sequence ID" value="ABO95983.1"/>
    <property type="molecule type" value="Genomic_DNA"/>
</dbReference>
<organism evidence="7 8">
    <name type="scientific">Ostreococcus lucimarinus (strain CCE9901)</name>
    <dbReference type="NCBI Taxonomy" id="436017"/>
    <lineage>
        <taxon>Eukaryota</taxon>
        <taxon>Viridiplantae</taxon>
        <taxon>Chlorophyta</taxon>
        <taxon>Mamiellophyceae</taxon>
        <taxon>Mamiellales</taxon>
        <taxon>Bathycoccaceae</taxon>
        <taxon>Ostreococcus</taxon>
    </lineage>
</organism>
<dbReference type="PROSITE" id="PS50059">
    <property type="entry name" value="FKBP_PPIASE"/>
    <property type="match status" value="1"/>
</dbReference>
<dbReference type="GeneID" id="5001691"/>
<dbReference type="Gramene" id="ABO95983">
    <property type="protein sequence ID" value="ABO95983"/>
    <property type="gene ID" value="OSTLU_9165"/>
</dbReference>
<dbReference type="PANTHER" id="PTHR43811:SF19">
    <property type="entry name" value="39 KDA FK506-BINDING NUCLEAR PROTEIN"/>
    <property type="match status" value="1"/>
</dbReference>
<dbReference type="FunFam" id="3.10.50.40:FF:000006">
    <property type="entry name" value="Peptidyl-prolyl cis-trans isomerase"/>
    <property type="match status" value="1"/>
</dbReference>
<protein>
    <recommendedName>
        <fullName evidence="2 5">peptidylprolyl isomerase</fullName>
        <ecNumber evidence="2 5">5.2.1.8</ecNumber>
    </recommendedName>
</protein>
<gene>
    <name evidence="7" type="ORF">OSTLU_9165</name>
</gene>
<evidence type="ECO:0000256" key="3">
    <source>
        <dbReference type="ARBA" id="ARBA00023110"/>
    </source>
</evidence>
<dbReference type="InterPro" id="IPR001179">
    <property type="entry name" value="PPIase_FKBP_dom"/>
</dbReference>
<dbReference type="OrthoDB" id="1902587at2759"/>
<evidence type="ECO:0000256" key="2">
    <source>
        <dbReference type="ARBA" id="ARBA00013194"/>
    </source>
</evidence>
<dbReference type="GO" id="GO:0003755">
    <property type="term" value="F:peptidyl-prolyl cis-trans isomerase activity"/>
    <property type="evidence" value="ECO:0007669"/>
    <property type="project" value="UniProtKB-KW"/>
</dbReference>
<keyword evidence="4 5" id="KW-0413">Isomerase</keyword>